<dbReference type="PROSITE" id="PS51549">
    <property type="entry name" value="DM13"/>
    <property type="match status" value="1"/>
</dbReference>
<comment type="caution">
    <text evidence="3">The sequence shown here is derived from an EMBL/GenBank/DDBJ whole genome shotgun (WGS) entry which is preliminary data.</text>
</comment>
<name>A0ABT6FS48_9FLAO</name>
<keyword evidence="1" id="KW-0732">Signal</keyword>
<sequence>MKTTVFTFLLFTLIASSAYTQNGNQWVEKVYNVKGNWSITEKNGQHYFRLGSNFNTLAGPNLKLYLSPLKMSEIKNREAIDKEGGVLIAELKSNKGSQQYKLPEDINLTDYKSIVIHCQQFAVVWGGVDIEK</sequence>
<keyword evidence="4" id="KW-1185">Reference proteome</keyword>
<feature type="signal peptide" evidence="1">
    <location>
        <begin position="1"/>
        <end position="20"/>
    </location>
</feature>
<dbReference type="EMBL" id="JAPMUA010000003">
    <property type="protein sequence ID" value="MDG3586092.1"/>
    <property type="molecule type" value="Genomic_DNA"/>
</dbReference>
<protein>
    <submittedName>
        <fullName evidence="3">DM13 domain-containing protein</fullName>
    </submittedName>
</protein>
<reference evidence="3" key="1">
    <citation type="submission" date="2022-11" db="EMBL/GenBank/DDBJ databases">
        <title>High-quality draft genome sequence of Galbibacter sp. strain CMA-7.</title>
        <authorList>
            <person name="Wei L."/>
            <person name="Dong C."/>
            <person name="Shao Z."/>
        </authorList>
    </citation>
    <scope>NUCLEOTIDE SEQUENCE</scope>
    <source>
        <strain evidence="3">CMA-7</strain>
    </source>
</reference>
<dbReference type="Pfam" id="PF10517">
    <property type="entry name" value="DM13"/>
    <property type="match status" value="1"/>
</dbReference>
<evidence type="ECO:0000256" key="1">
    <source>
        <dbReference type="SAM" id="SignalP"/>
    </source>
</evidence>
<dbReference type="Proteomes" id="UP001153642">
    <property type="component" value="Unassembled WGS sequence"/>
</dbReference>
<evidence type="ECO:0000313" key="3">
    <source>
        <dbReference type="EMBL" id="MDG3586092.1"/>
    </source>
</evidence>
<feature type="domain" description="DM13" evidence="2">
    <location>
        <begin position="24"/>
        <end position="131"/>
    </location>
</feature>
<feature type="chain" id="PRO_5046589382" evidence="1">
    <location>
        <begin position="21"/>
        <end position="132"/>
    </location>
</feature>
<dbReference type="InterPro" id="IPR019545">
    <property type="entry name" value="DM13_domain"/>
</dbReference>
<evidence type="ECO:0000313" key="4">
    <source>
        <dbReference type="Proteomes" id="UP001153642"/>
    </source>
</evidence>
<accession>A0ABT6FS48</accession>
<dbReference type="RefSeq" id="WP_277899995.1">
    <property type="nucleotide sequence ID" value="NZ_JAPMUA010000003.1"/>
</dbReference>
<gene>
    <name evidence="3" type="ORF">OSR52_09440</name>
</gene>
<proteinExistence type="predicted"/>
<organism evidence="3 4">
    <name type="scientific">Galbibacter pacificus</name>
    <dbReference type="NCBI Taxonomy" id="2996052"/>
    <lineage>
        <taxon>Bacteria</taxon>
        <taxon>Pseudomonadati</taxon>
        <taxon>Bacteroidota</taxon>
        <taxon>Flavobacteriia</taxon>
        <taxon>Flavobacteriales</taxon>
        <taxon>Flavobacteriaceae</taxon>
        <taxon>Galbibacter</taxon>
    </lineage>
</organism>
<evidence type="ECO:0000259" key="2">
    <source>
        <dbReference type="PROSITE" id="PS51549"/>
    </source>
</evidence>